<comment type="caution">
    <text evidence="2">The sequence shown here is derived from an EMBL/GenBank/DDBJ whole genome shotgun (WGS) entry which is preliminary data.</text>
</comment>
<name>A0A9N8HB42_9STRA</name>
<accession>A0A9N8HB42</accession>
<dbReference type="Proteomes" id="UP001153069">
    <property type="component" value="Unassembled WGS sequence"/>
</dbReference>
<evidence type="ECO:0000256" key="1">
    <source>
        <dbReference type="SAM" id="MobiDB-lite"/>
    </source>
</evidence>
<dbReference type="OrthoDB" id="53424at2759"/>
<dbReference type="EMBL" id="CAICTM010000263">
    <property type="protein sequence ID" value="CAB9506367.1"/>
    <property type="molecule type" value="Genomic_DNA"/>
</dbReference>
<feature type="compositionally biased region" description="Acidic residues" evidence="1">
    <location>
        <begin position="12"/>
        <end position="38"/>
    </location>
</feature>
<evidence type="ECO:0000313" key="2">
    <source>
        <dbReference type="EMBL" id="CAB9506367.1"/>
    </source>
</evidence>
<organism evidence="2 3">
    <name type="scientific">Seminavis robusta</name>
    <dbReference type="NCBI Taxonomy" id="568900"/>
    <lineage>
        <taxon>Eukaryota</taxon>
        <taxon>Sar</taxon>
        <taxon>Stramenopiles</taxon>
        <taxon>Ochrophyta</taxon>
        <taxon>Bacillariophyta</taxon>
        <taxon>Bacillariophyceae</taxon>
        <taxon>Bacillariophycidae</taxon>
        <taxon>Naviculales</taxon>
        <taxon>Naviculaceae</taxon>
        <taxon>Seminavis</taxon>
    </lineage>
</organism>
<evidence type="ECO:0000313" key="3">
    <source>
        <dbReference type="Proteomes" id="UP001153069"/>
    </source>
</evidence>
<protein>
    <submittedName>
        <fullName evidence="2">Uncharacterized protein</fullName>
    </submittedName>
</protein>
<proteinExistence type="predicted"/>
<dbReference type="AlphaFoldDB" id="A0A9N8HB42"/>
<feature type="region of interest" description="Disordered" evidence="1">
    <location>
        <begin position="1"/>
        <end position="49"/>
    </location>
</feature>
<sequence length="457" mass="50935">MTAPEQDMSENNNEEDDSEMSYDSEDDDDSSFDSDMENEAQRLMDALQAENDALKDALQQADNRAAAAPATPAKPPQEIWADFVGSIEKCENASLKVTDTLVAWVAETTAADTNERLVLVESLVTDMIRAVQAGFVIIHVILERNFLLLLNPEQHTRLYRAILTKHASTITYWKLGSDDSTDACGIPTTALLTAMSSIAGWTNLTELEIRGLELHTLADMERILQFLQRAPKIRQFNLLGLVMSDALVNTEGLFDKVVTTVQAITDFDELQLCRRVDDARAGGSSNHSGTSLPPLISPVALENMLSVKQKWWRMAFDGMSLDDRHLSIIGSALKGNKDCKMNDLLSIQDNPKVTSKGLHALYTICMAKQRMGLVLSDDPSWVATFDLVRPLNNLHRRLEYIKEDGRGYRSSDSWIKWLSVVGNLPWIGEARKLNYIWFALLEQPELVANCSLVGQSS</sequence>
<keyword evidence="3" id="KW-1185">Reference proteome</keyword>
<gene>
    <name evidence="2" type="ORF">SEMRO_264_G102620.1</name>
</gene>
<reference evidence="2" key="1">
    <citation type="submission" date="2020-06" db="EMBL/GenBank/DDBJ databases">
        <authorList>
            <consortium name="Plant Systems Biology data submission"/>
        </authorList>
    </citation>
    <scope>NUCLEOTIDE SEQUENCE</scope>
    <source>
        <strain evidence="2">D6</strain>
    </source>
</reference>